<dbReference type="AlphaFoldDB" id="A0A314Z6G7"/>
<dbReference type="InterPro" id="IPR001965">
    <property type="entry name" value="Znf_PHD"/>
</dbReference>
<dbReference type="GO" id="GO:0005634">
    <property type="term" value="C:nucleus"/>
    <property type="evidence" value="ECO:0007669"/>
    <property type="project" value="UniProtKB-SubCell"/>
</dbReference>
<dbReference type="OrthoDB" id="1903104at2759"/>
<dbReference type="CDD" id="cd15519">
    <property type="entry name" value="PHD1_Lid2p_like"/>
    <property type="match status" value="1"/>
</dbReference>
<dbReference type="Pfam" id="PF15612">
    <property type="entry name" value="WHIM1"/>
    <property type="match status" value="1"/>
</dbReference>
<sequence>METGAMKEAAQAKLASVTYSRCSGIALTKAHASLLRVLIGELQSKVAALVDPNFDSGDVKSKRGRKKDVDSSVPVKRTKLNILPINELTWPELARRYVLAVLAMDGNLESAEITARESSKVFRCLQGDGGVLCGSLTGVAGMEADALLLAESTKQIFASFNRENDVLTIEEEVSDGGAGANEKNLGNGSNTPVWAQVLEPVRKLPTNVGTRIRKCVYEALDKDPPEWARKILEHSISKEVYKGNASGPTKKAVLSVLADVSDDTKVFCNLLGRKLINSSEYDDEGLLGSPAMVSRPLDFRTIDLRLAAGSYGGSHEAFLEDVRELWSNLRIAYGDQPDLVELAETLAQTFETLYEKEVITLVHKLAETAKLECLSAERKKEIDDLLASTSGIPKAPWDDGVCKVCGIDKDDDSVLLCDTCDAEYHTYCLNPPLARIPEGNWYCPSCVVSKQMLQDASEHHQVIRKRCRKNYQGEVTRTYLEALALLAVKMEENEYWEFNVDERTFLLKFLCDELLNSAVIHQHLEHCSETSAELQQKMRSLSAEWKNLKSKEEILIAKAAKVDPSLEEDGIKEGLSTSVENHEKFVLQAHALSGRNSSQHSVDTEAGAKDVHAAVHDTSTPGNVSSNAASEKSDISSRLIEFPSSNSLPHEINGSIRKIGCLGPSTRQYGNGCFSAFRSARSLYPFRCEGNHVGQHMSPASVNESQSYHLELNSVKSELSLLQDSITSVDFELSKLSVRREFLGIDSLGGLYWASGHSRIVVDRTVSVQDGMNMTDGRDPTWRGSVTQSCASTGVDSSLPLEGSKAGCPYLFEPNSAIAFSAPWVSYQTDAEIDELIGWLKDKHPKERELKESILQWKKSRFQKFQKTRSQSQDEILTAISVARNGEKTESDCLVTRQPLCWRRCTVHAQSWKPLTSQKSGNLVTDAELEGHSDGRCVPFSAACEKGKEISDSSKGKGSLKCEINREECRGELNSVETSKSVHSELSAKLIKFQNGGLVCPYDLKRSVPSSQGVPSFVPSLSPYLSDSTLQLVTQKDVGVHGNGPEAAEQLVLQGKTNVDIVGCSSLSGKGGGLLNANIPTLGCLEKGEKRPSGSHSSVVGAGRFCVVPQSSLRPLVGKVCQISRRLKINLLDIDAAIPEEALRPSKAHLERRWAWRTFVKAAVTIYEMVQATIVLEDMIKTEYLRNEWWYWSSFSAAAKISTMSSLALRIYSLDAAIMYEKMFPSSDPVDKLEPSSVLDLKLLPILDSTEKTKLSRKSNKKRKEPEG</sequence>
<comment type="caution">
    <text evidence="14">The sequence shown here is derived from an EMBL/GenBank/DDBJ whole genome shotgun (WGS) entry which is preliminary data.</text>
</comment>
<evidence type="ECO:0000256" key="2">
    <source>
        <dbReference type="ARBA" id="ARBA00022723"/>
    </source>
</evidence>
<keyword evidence="7" id="KW-0804">Transcription</keyword>
<keyword evidence="15" id="KW-1185">Reference proteome</keyword>
<dbReference type="PANTHER" id="PTHR47162:SF8">
    <property type="entry name" value="METHYL-CPG-BINDING DOMAIN-CONTAINING PROTEIN 9"/>
    <property type="match status" value="1"/>
</dbReference>
<organism evidence="14 15">
    <name type="scientific">Prunus yedoensis var. nudiflora</name>
    <dbReference type="NCBI Taxonomy" id="2094558"/>
    <lineage>
        <taxon>Eukaryota</taxon>
        <taxon>Viridiplantae</taxon>
        <taxon>Streptophyta</taxon>
        <taxon>Embryophyta</taxon>
        <taxon>Tracheophyta</taxon>
        <taxon>Spermatophyta</taxon>
        <taxon>Magnoliopsida</taxon>
        <taxon>eudicotyledons</taxon>
        <taxon>Gunneridae</taxon>
        <taxon>Pentapetalae</taxon>
        <taxon>rosids</taxon>
        <taxon>fabids</taxon>
        <taxon>Rosales</taxon>
        <taxon>Rosaceae</taxon>
        <taxon>Amygdaloideae</taxon>
        <taxon>Amygdaleae</taxon>
        <taxon>Prunus</taxon>
    </lineage>
</organism>
<accession>A0A314Z6G7</accession>
<dbReference type="InterPro" id="IPR011011">
    <property type="entry name" value="Znf_FYVE_PHD"/>
</dbReference>
<dbReference type="SMART" id="SM00249">
    <property type="entry name" value="PHD"/>
    <property type="match status" value="1"/>
</dbReference>
<feature type="domain" description="Bromo" evidence="12">
    <location>
        <begin position="292"/>
        <end position="340"/>
    </location>
</feature>
<keyword evidence="4" id="KW-0862">Zinc</keyword>
<dbReference type="SUPFAM" id="SSF47370">
    <property type="entry name" value="Bromodomain"/>
    <property type="match status" value="1"/>
</dbReference>
<dbReference type="InterPro" id="IPR019787">
    <property type="entry name" value="Znf_PHD-finger"/>
</dbReference>
<reference evidence="14 15" key="1">
    <citation type="submission" date="2018-02" db="EMBL/GenBank/DDBJ databases">
        <title>Draft genome of wild Prunus yedoensis var. nudiflora.</title>
        <authorList>
            <person name="Baek S."/>
            <person name="Kim J.-H."/>
            <person name="Choi K."/>
            <person name="Kim G.-B."/>
            <person name="Cho A."/>
            <person name="Jang H."/>
            <person name="Shin C.-H."/>
            <person name="Yu H.-J."/>
            <person name="Mun J.-H."/>
        </authorList>
    </citation>
    <scope>NUCLEOTIDE SEQUENCE [LARGE SCALE GENOMIC DNA]</scope>
    <source>
        <strain evidence="15">cv. Jeju island</strain>
        <tissue evidence="14">Leaf</tissue>
    </source>
</reference>
<evidence type="ECO:0000313" key="15">
    <source>
        <dbReference type="Proteomes" id="UP000250321"/>
    </source>
</evidence>
<evidence type="ECO:0000256" key="5">
    <source>
        <dbReference type="ARBA" id="ARBA00023015"/>
    </source>
</evidence>
<dbReference type="PROSITE" id="PS01359">
    <property type="entry name" value="ZF_PHD_1"/>
    <property type="match status" value="1"/>
</dbReference>
<dbReference type="InterPro" id="IPR001487">
    <property type="entry name" value="Bromodomain"/>
</dbReference>
<dbReference type="InterPro" id="IPR019786">
    <property type="entry name" value="Zinc_finger_PHD-type_CS"/>
</dbReference>
<dbReference type="Proteomes" id="UP000250321">
    <property type="component" value="Unassembled WGS sequence"/>
</dbReference>
<evidence type="ECO:0000259" key="12">
    <source>
        <dbReference type="PROSITE" id="PS50014"/>
    </source>
</evidence>
<evidence type="ECO:0000256" key="1">
    <source>
        <dbReference type="ARBA" id="ARBA00004123"/>
    </source>
</evidence>
<dbReference type="Pfam" id="PF15613">
    <property type="entry name" value="WSD"/>
    <property type="match status" value="1"/>
</dbReference>
<keyword evidence="2" id="KW-0479">Metal-binding</keyword>
<dbReference type="PANTHER" id="PTHR47162">
    <property type="entry name" value="OS02G0192300 PROTEIN"/>
    <property type="match status" value="1"/>
</dbReference>
<evidence type="ECO:0000256" key="6">
    <source>
        <dbReference type="ARBA" id="ARBA00023117"/>
    </source>
</evidence>
<evidence type="ECO:0000256" key="10">
    <source>
        <dbReference type="PROSITE-ProRule" id="PRU00146"/>
    </source>
</evidence>
<evidence type="ECO:0000256" key="8">
    <source>
        <dbReference type="ARBA" id="ARBA00023242"/>
    </source>
</evidence>
<dbReference type="Gene3D" id="3.30.40.10">
    <property type="entry name" value="Zinc/RING finger domain, C3HC4 (zinc finger)"/>
    <property type="match status" value="1"/>
</dbReference>
<evidence type="ECO:0000313" key="14">
    <source>
        <dbReference type="EMBL" id="PQQ15755.1"/>
    </source>
</evidence>
<dbReference type="PROSITE" id="PS50014">
    <property type="entry name" value="BROMODOMAIN_2"/>
    <property type="match status" value="1"/>
</dbReference>
<name>A0A314Z6G7_PRUYE</name>
<gene>
    <name evidence="14" type="ORF">Pyn_33535</name>
</gene>
<dbReference type="InterPro" id="IPR028941">
    <property type="entry name" value="WHIM2_dom"/>
</dbReference>
<dbReference type="Gene3D" id="1.20.920.10">
    <property type="entry name" value="Bromodomain-like"/>
    <property type="match status" value="1"/>
</dbReference>
<dbReference type="STRING" id="2094558.A0A314Z6G7"/>
<dbReference type="InterPro" id="IPR036427">
    <property type="entry name" value="Bromodomain-like_sf"/>
</dbReference>
<comment type="subcellular location">
    <subcellularLocation>
        <location evidence="1">Nucleus</location>
    </subcellularLocation>
</comment>
<dbReference type="Pfam" id="PF00628">
    <property type="entry name" value="PHD"/>
    <property type="match status" value="1"/>
</dbReference>
<evidence type="ECO:0000256" key="3">
    <source>
        <dbReference type="ARBA" id="ARBA00022771"/>
    </source>
</evidence>
<keyword evidence="11" id="KW-0175">Coiled coil</keyword>
<evidence type="ECO:0000256" key="11">
    <source>
        <dbReference type="SAM" id="Coils"/>
    </source>
</evidence>
<evidence type="ECO:0000256" key="7">
    <source>
        <dbReference type="ARBA" id="ARBA00023163"/>
    </source>
</evidence>
<dbReference type="GO" id="GO:0008270">
    <property type="term" value="F:zinc ion binding"/>
    <property type="evidence" value="ECO:0007669"/>
    <property type="project" value="UniProtKB-KW"/>
</dbReference>
<proteinExistence type="predicted"/>
<dbReference type="InterPro" id="IPR013083">
    <property type="entry name" value="Znf_RING/FYVE/PHD"/>
</dbReference>
<protein>
    <submittedName>
        <fullName evidence="14">Methyl-CpG-binding domain-containing protein 9</fullName>
    </submittedName>
</protein>
<keyword evidence="8" id="KW-0539">Nucleus</keyword>
<dbReference type="PROSITE" id="PS50016">
    <property type="entry name" value="ZF_PHD_2"/>
    <property type="match status" value="1"/>
</dbReference>
<keyword evidence="6 9" id="KW-0103">Bromodomain</keyword>
<evidence type="ECO:0000259" key="13">
    <source>
        <dbReference type="PROSITE" id="PS50016"/>
    </source>
</evidence>
<keyword evidence="5" id="KW-0805">Transcription regulation</keyword>
<evidence type="ECO:0000256" key="9">
    <source>
        <dbReference type="PROSITE-ProRule" id="PRU00035"/>
    </source>
</evidence>
<evidence type="ECO:0000256" key="4">
    <source>
        <dbReference type="ARBA" id="ARBA00022833"/>
    </source>
</evidence>
<dbReference type="SUPFAM" id="SSF57903">
    <property type="entry name" value="FYVE/PHD zinc finger"/>
    <property type="match status" value="1"/>
</dbReference>
<keyword evidence="3 10" id="KW-0863">Zinc-finger</keyword>
<feature type="coiled-coil region" evidence="11">
    <location>
        <begin position="524"/>
        <end position="551"/>
    </location>
</feature>
<dbReference type="EMBL" id="PJQY01000217">
    <property type="protein sequence ID" value="PQQ15755.1"/>
    <property type="molecule type" value="Genomic_DNA"/>
</dbReference>
<feature type="domain" description="PHD-type" evidence="13">
    <location>
        <begin position="399"/>
        <end position="449"/>
    </location>
</feature>
<dbReference type="InterPro" id="IPR028942">
    <property type="entry name" value="WHIM1_dom"/>
</dbReference>
<dbReference type="GO" id="GO:0000785">
    <property type="term" value="C:chromatin"/>
    <property type="evidence" value="ECO:0007669"/>
    <property type="project" value="UniProtKB-ARBA"/>
</dbReference>